<dbReference type="GO" id="GO:0008173">
    <property type="term" value="F:RNA methyltransferase activity"/>
    <property type="evidence" value="ECO:0007669"/>
    <property type="project" value="InterPro"/>
</dbReference>
<evidence type="ECO:0000313" key="7">
    <source>
        <dbReference type="Proteomes" id="UP000246278"/>
    </source>
</evidence>
<comment type="similarity">
    <text evidence="1">Belongs to the class IV-like SAM-binding methyltransferase superfamily. RNA methyltransferase TrmH family.</text>
</comment>
<keyword evidence="7" id="KW-1185">Reference proteome</keyword>
<name>A0A317T9W4_9CHLB</name>
<dbReference type="OrthoDB" id="9785673at2"/>
<organism evidence="6 7">
    <name type="scientific">Prosthecochloris marina</name>
    <dbReference type="NCBI Taxonomy" id="2017681"/>
    <lineage>
        <taxon>Bacteria</taxon>
        <taxon>Pseudomonadati</taxon>
        <taxon>Chlorobiota</taxon>
        <taxon>Chlorobiia</taxon>
        <taxon>Chlorobiales</taxon>
        <taxon>Chlorobiaceae</taxon>
        <taxon>Prosthecochloris</taxon>
    </lineage>
</organism>
<feature type="domain" description="MRM3-like substrate binding" evidence="5">
    <location>
        <begin position="12"/>
        <end position="98"/>
    </location>
</feature>
<evidence type="ECO:0000313" key="6">
    <source>
        <dbReference type="EMBL" id="PWW82286.1"/>
    </source>
</evidence>
<dbReference type="Pfam" id="PF00588">
    <property type="entry name" value="SpoU_methylase"/>
    <property type="match status" value="1"/>
</dbReference>
<keyword evidence="3 6" id="KW-0808">Transferase</keyword>
<dbReference type="InterPro" id="IPR029026">
    <property type="entry name" value="tRNA_m1G_MTases_N"/>
</dbReference>
<dbReference type="PANTHER" id="PTHR43191:SF2">
    <property type="entry name" value="RRNA METHYLTRANSFERASE 3, MITOCHONDRIAL"/>
    <property type="match status" value="1"/>
</dbReference>
<dbReference type="CDD" id="cd18095">
    <property type="entry name" value="SpoU-like_rRNA-MTase"/>
    <property type="match status" value="1"/>
</dbReference>
<evidence type="ECO:0000259" key="4">
    <source>
        <dbReference type="Pfam" id="PF00588"/>
    </source>
</evidence>
<dbReference type="SUPFAM" id="SSF75217">
    <property type="entry name" value="alpha/beta knot"/>
    <property type="match status" value="1"/>
</dbReference>
<dbReference type="GO" id="GO:0032259">
    <property type="term" value="P:methylation"/>
    <property type="evidence" value="ECO:0007669"/>
    <property type="project" value="UniProtKB-KW"/>
</dbReference>
<keyword evidence="2 6" id="KW-0489">Methyltransferase</keyword>
<dbReference type="InterPro" id="IPR029064">
    <property type="entry name" value="Ribosomal_eL30-like_sf"/>
</dbReference>
<dbReference type="AlphaFoldDB" id="A0A317T9W4"/>
<gene>
    <name evidence="6" type="ORF">CR164_04560</name>
</gene>
<dbReference type="RefSeq" id="WP_110022760.1">
    <property type="nucleotide sequence ID" value="NZ_PDNZ01000003.1"/>
</dbReference>
<feature type="domain" description="tRNA/rRNA methyltransferase SpoU type" evidence="4">
    <location>
        <begin position="120"/>
        <end position="262"/>
    </location>
</feature>
<dbReference type="SUPFAM" id="SSF55315">
    <property type="entry name" value="L30e-like"/>
    <property type="match status" value="1"/>
</dbReference>
<accession>A0A317T9W4</accession>
<dbReference type="Pfam" id="PF22435">
    <property type="entry name" value="MRM3-like_sub_bind"/>
    <property type="match status" value="1"/>
</dbReference>
<dbReference type="EMBL" id="PDNZ01000003">
    <property type="protein sequence ID" value="PWW82286.1"/>
    <property type="molecule type" value="Genomic_DNA"/>
</dbReference>
<dbReference type="Gene3D" id="3.30.1330.30">
    <property type="match status" value="1"/>
</dbReference>
<dbReference type="InterPro" id="IPR001537">
    <property type="entry name" value="SpoU_MeTrfase"/>
</dbReference>
<dbReference type="GO" id="GO:0006396">
    <property type="term" value="P:RNA processing"/>
    <property type="evidence" value="ECO:0007669"/>
    <property type="project" value="InterPro"/>
</dbReference>
<evidence type="ECO:0000256" key="1">
    <source>
        <dbReference type="ARBA" id="ARBA00007228"/>
    </source>
</evidence>
<comment type="caution">
    <text evidence="6">The sequence shown here is derived from an EMBL/GenBank/DDBJ whole genome shotgun (WGS) entry which is preliminary data.</text>
</comment>
<proteinExistence type="inferred from homology"/>
<evidence type="ECO:0000256" key="2">
    <source>
        <dbReference type="ARBA" id="ARBA00022603"/>
    </source>
</evidence>
<protein>
    <submittedName>
        <fullName evidence="6">rRNA methyltransferase</fullName>
    </submittedName>
</protein>
<dbReference type="Gene3D" id="3.40.1280.10">
    <property type="match status" value="1"/>
</dbReference>
<dbReference type="InterPro" id="IPR053888">
    <property type="entry name" value="MRM3-like_sub_bind"/>
</dbReference>
<evidence type="ECO:0000256" key="3">
    <source>
        <dbReference type="ARBA" id="ARBA00022679"/>
    </source>
</evidence>
<dbReference type="Proteomes" id="UP000246278">
    <property type="component" value="Unassembled WGS sequence"/>
</dbReference>
<dbReference type="InterPro" id="IPR029028">
    <property type="entry name" value="Alpha/beta_knot_MTases"/>
</dbReference>
<dbReference type="InterPro" id="IPR051259">
    <property type="entry name" value="rRNA_Methyltransferase"/>
</dbReference>
<dbReference type="GO" id="GO:0003723">
    <property type="term" value="F:RNA binding"/>
    <property type="evidence" value="ECO:0007669"/>
    <property type="project" value="InterPro"/>
</dbReference>
<sequence>MTSSFFRQASKSQIRRFAKLQLKKYRDKESLFLAEGLRTVTELLNHVPDESYLTTLFIEPEQLCRIPYKDRFREKIFLIDHEQGYRLSGTSTAQGVVGIFSQQRIPETRNTSFGKAGKSLAVALDDVQDPGNVGTIVRTAAWFGISGLICGPGTADRYNPKAVRAGAGSIFCLRHYGVDDLREELERMRRGGYEICCSSLQGTDFRDYDSWPEKMVLVIGNEANGIGQEILKIADRRVTIPHGKTGPEVESLNAAVSASILMAMLTL</sequence>
<dbReference type="PANTHER" id="PTHR43191">
    <property type="entry name" value="RRNA METHYLTRANSFERASE 3"/>
    <property type="match status" value="1"/>
</dbReference>
<evidence type="ECO:0000259" key="5">
    <source>
        <dbReference type="Pfam" id="PF22435"/>
    </source>
</evidence>
<reference evidence="7" key="1">
    <citation type="submission" date="2017-10" db="EMBL/GenBank/DDBJ databases">
        <authorList>
            <person name="Gaisin V.A."/>
            <person name="Rysina M.S."/>
            <person name="Grouzdev D.S."/>
        </authorList>
    </citation>
    <scope>NUCLEOTIDE SEQUENCE [LARGE SCALE GENOMIC DNA]</scope>
    <source>
        <strain evidence="7">V1</strain>
    </source>
</reference>